<evidence type="ECO:0000313" key="15">
    <source>
        <dbReference type="Proteomes" id="UP000575397"/>
    </source>
</evidence>
<dbReference type="EMBL" id="UGGQ01000006">
    <property type="protein sequence ID" value="STO16731.1"/>
    <property type="molecule type" value="Genomic_DNA"/>
</dbReference>
<keyword evidence="9" id="KW-0676">Redox-active center</keyword>
<dbReference type="Gene3D" id="1.20.1440.130">
    <property type="entry name" value="VKOR domain"/>
    <property type="match status" value="1"/>
</dbReference>
<comment type="subcellular location">
    <subcellularLocation>
        <location evidence="1">Membrane</location>
        <topology evidence="1">Multi-pass membrane protein</topology>
    </subcellularLocation>
</comment>
<feature type="transmembrane region" description="Helical" evidence="10">
    <location>
        <begin position="101"/>
        <end position="121"/>
    </location>
</feature>
<evidence type="ECO:0000313" key="14">
    <source>
        <dbReference type="Proteomes" id="UP000255284"/>
    </source>
</evidence>
<reference evidence="12 15" key="2">
    <citation type="submission" date="2020-04" db="EMBL/GenBank/DDBJ databases">
        <title>Antimicrobial susceptibility and clonality of vaginal-derived multi-drug resistant Mobiluncus isolates in China.</title>
        <authorList>
            <person name="Zhang X."/>
        </authorList>
    </citation>
    <scope>NUCLEOTIDE SEQUENCE [LARGE SCALE GENOMIC DNA]</scope>
    <source>
        <strain evidence="12 15">12</strain>
    </source>
</reference>
<evidence type="ECO:0000256" key="7">
    <source>
        <dbReference type="ARBA" id="ARBA00023136"/>
    </source>
</evidence>
<accession>A0A2J9KMB1</accession>
<evidence type="ECO:0000259" key="11">
    <source>
        <dbReference type="SMART" id="SM00756"/>
    </source>
</evidence>
<name>A0A2J9KMB1_9ACTO</name>
<dbReference type="RefSeq" id="WP_004011684.1">
    <property type="nucleotide sequence ID" value="NZ_CAMUNX010000024.1"/>
</dbReference>
<evidence type="ECO:0000256" key="6">
    <source>
        <dbReference type="ARBA" id="ARBA00023002"/>
    </source>
</evidence>
<feature type="transmembrane region" description="Helical" evidence="10">
    <location>
        <begin position="127"/>
        <end position="154"/>
    </location>
</feature>
<reference evidence="13 14" key="1">
    <citation type="submission" date="2018-06" db="EMBL/GenBank/DDBJ databases">
        <authorList>
            <consortium name="Pathogen Informatics"/>
            <person name="Doyle S."/>
        </authorList>
    </citation>
    <scope>NUCLEOTIDE SEQUENCE [LARGE SCALE GENOMIC DNA]</scope>
    <source>
        <strain evidence="13 14">NCTC11819</strain>
    </source>
</reference>
<feature type="domain" description="Vitamin K epoxide reductase" evidence="11">
    <location>
        <begin position="12"/>
        <end position="153"/>
    </location>
</feature>
<dbReference type="Proteomes" id="UP000255284">
    <property type="component" value="Unassembled WGS sequence"/>
</dbReference>
<feature type="transmembrane region" description="Helical" evidence="10">
    <location>
        <begin position="175"/>
        <end position="193"/>
    </location>
</feature>
<dbReference type="GeneID" id="61168629"/>
<proteinExistence type="inferred from homology"/>
<keyword evidence="8" id="KW-1015">Disulfide bond</keyword>
<keyword evidence="4" id="KW-0874">Quinone</keyword>
<dbReference type="GO" id="GO:0048038">
    <property type="term" value="F:quinone binding"/>
    <property type="evidence" value="ECO:0007669"/>
    <property type="project" value="UniProtKB-KW"/>
</dbReference>
<feature type="transmembrane region" description="Helical" evidence="10">
    <location>
        <begin position="69"/>
        <end position="94"/>
    </location>
</feature>
<evidence type="ECO:0000256" key="1">
    <source>
        <dbReference type="ARBA" id="ARBA00004141"/>
    </source>
</evidence>
<dbReference type="InterPro" id="IPR012932">
    <property type="entry name" value="VKOR"/>
</dbReference>
<evidence type="ECO:0000313" key="12">
    <source>
        <dbReference type="EMBL" id="NMX03012.1"/>
    </source>
</evidence>
<evidence type="ECO:0000313" key="13">
    <source>
        <dbReference type="EMBL" id="STO16731.1"/>
    </source>
</evidence>
<dbReference type="SMART" id="SM00756">
    <property type="entry name" value="VKc"/>
    <property type="match status" value="1"/>
</dbReference>
<gene>
    <name evidence="12" type="ORF">HHJ77_03445</name>
    <name evidence="13" type="ORF">NCTC11819_01303</name>
</gene>
<dbReference type="EMBL" id="JABCUS010000006">
    <property type="protein sequence ID" value="NMX03012.1"/>
    <property type="molecule type" value="Genomic_DNA"/>
</dbReference>
<dbReference type="Proteomes" id="UP000575397">
    <property type="component" value="Unassembled WGS sequence"/>
</dbReference>
<dbReference type="Pfam" id="PF07884">
    <property type="entry name" value="VKOR"/>
    <property type="match status" value="1"/>
</dbReference>
<dbReference type="GO" id="GO:0016491">
    <property type="term" value="F:oxidoreductase activity"/>
    <property type="evidence" value="ECO:0007669"/>
    <property type="project" value="UniProtKB-KW"/>
</dbReference>
<protein>
    <submittedName>
        <fullName evidence="13">Predicted membrane protein</fullName>
    </submittedName>
</protein>
<dbReference type="OrthoDB" id="9783799at2"/>
<keyword evidence="6" id="KW-0560">Oxidoreductase</keyword>
<keyword evidence="7 10" id="KW-0472">Membrane</keyword>
<evidence type="ECO:0000256" key="3">
    <source>
        <dbReference type="ARBA" id="ARBA00022692"/>
    </source>
</evidence>
<dbReference type="InterPro" id="IPR038354">
    <property type="entry name" value="VKOR_sf"/>
</dbReference>
<evidence type="ECO:0000256" key="2">
    <source>
        <dbReference type="ARBA" id="ARBA00006214"/>
    </source>
</evidence>
<evidence type="ECO:0000256" key="10">
    <source>
        <dbReference type="SAM" id="Phobius"/>
    </source>
</evidence>
<dbReference type="AlphaFoldDB" id="A0A2J9KMB1"/>
<dbReference type="GO" id="GO:0016020">
    <property type="term" value="C:membrane"/>
    <property type="evidence" value="ECO:0007669"/>
    <property type="project" value="UniProtKB-SubCell"/>
</dbReference>
<evidence type="ECO:0000256" key="5">
    <source>
        <dbReference type="ARBA" id="ARBA00022989"/>
    </source>
</evidence>
<evidence type="ECO:0000256" key="4">
    <source>
        <dbReference type="ARBA" id="ARBA00022719"/>
    </source>
</evidence>
<comment type="similarity">
    <text evidence="2">Belongs to the VKOR family.</text>
</comment>
<evidence type="ECO:0000256" key="9">
    <source>
        <dbReference type="ARBA" id="ARBA00023284"/>
    </source>
</evidence>
<comment type="caution">
    <text evidence="12">The sequence shown here is derived from an EMBL/GenBank/DDBJ whole genome shotgun (WGS) entry which is preliminary data.</text>
</comment>
<keyword evidence="5 10" id="KW-1133">Transmembrane helix</keyword>
<evidence type="ECO:0000256" key="8">
    <source>
        <dbReference type="ARBA" id="ARBA00023157"/>
    </source>
</evidence>
<sequence length="201" mass="22054">MNQNTGYPERPTTKTVGLLVGATLVALAASAELVLSEITHLSNPGSGLGCDLNPLIGCSSSLMSWQAHLLLGIPNALVGVGLYAGLAGVFLAWWGGRLPRWLPLLIETGLTASLALIFFFLQQSVTFFRTLCPFCLLVWGATILIWIHLGAALMRLGHLPWLPPGFRKFWTQQRWLLTIAVFLLIILIIAVMLPDKLMYLF</sequence>
<organism evidence="12 15">
    <name type="scientific">Mobiluncus mulieris</name>
    <dbReference type="NCBI Taxonomy" id="2052"/>
    <lineage>
        <taxon>Bacteria</taxon>
        <taxon>Bacillati</taxon>
        <taxon>Actinomycetota</taxon>
        <taxon>Actinomycetes</taxon>
        <taxon>Actinomycetales</taxon>
        <taxon>Actinomycetaceae</taxon>
        <taxon>Mobiluncus</taxon>
    </lineage>
</organism>
<keyword evidence="3 10" id="KW-0812">Transmembrane</keyword>